<evidence type="ECO:0000313" key="2">
    <source>
        <dbReference type="Proteomes" id="UP000295169"/>
    </source>
</evidence>
<name>A0A4R1PST0_9GAMM</name>
<dbReference type="Proteomes" id="UP000295169">
    <property type="component" value="Unassembled WGS sequence"/>
</dbReference>
<accession>A0A4R1PST0</accession>
<dbReference type="AlphaFoldDB" id="A0A4R1PST0"/>
<protein>
    <submittedName>
        <fullName evidence="1">Uncharacterized protein</fullName>
    </submittedName>
</protein>
<comment type="caution">
    <text evidence="1">The sequence shown here is derived from an EMBL/GenBank/DDBJ whole genome shotgun (WGS) entry which is preliminary data.</text>
</comment>
<dbReference type="RefSeq" id="WP_131297869.1">
    <property type="nucleotide sequence ID" value="NZ_JBHLST010000028.1"/>
</dbReference>
<sequence length="245" mass="26295">MIVAPQVLIALPQTAARRIVTVRLTRDGEQTTTLKVCRLLGTDMTLLAVFGTAYQSSQTFLASAVDGERFLFALDEVSPKRAAARYPVISEDATFNIDLNDGSGSAAGSPATLQARVRVDGLDAAREVLAVERQTDGVWRIAGNLRTAEGALDLRVTGGAVYALAIDDYGTLYQPNLAVAVDDVIRPTLFKGWLYRITQAGTLPATEPAWWDGNTAGPQDLGSARAEVVRYHRPLAHGPITVETT</sequence>
<dbReference type="EMBL" id="SMMU01000001">
    <property type="protein sequence ID" value="TCL34795.1"/>
    <property type="molecule type" value="Genomic_DNA"/>
</dbReference>
<organism evidence="1 2">
    <name type="scientific">Azotobacter chroococcum</name>
    <dbReference type="NCBI Taxonomy" id="353"/>
    <lineage>
        <taxon>Bacteria</taxon>
        <taxon>Pseudomonadati</taxon>
        <taxon>Pseudomonadota</taxon>
        <taxon>Gammaproteobacteria</taxon>
        <taxon>Pseudomonadales</taxon>
        <taxon>Pseudomonadaceae</taxon>
        <taxon>Azotobacter</taxon>
    </lineage>
</organism>
<evidence type="ECO:0000313" key="1">
    <source>
        <dbReference type="EMBL" id="TCL34795.1"/>
    </source>
</evidence>
<gene>
    <name evidence="1" type="ORF">EV691_101232</name>
</gene>
<reference evidence="1 2" key="1">
    <citation type="submission" date="2019-03" db="EMBL/GenBank/DDBJ databases">
        <title>Genomic Encyclopedia of Type Strains, Phase IV (KMG-IV): sequencing the most valuable type-strain genomes for metagenomic binning, comparative biology and taxonomic classification.</title>
        <authorList>
            <person name="Goeker M."/>
        </authorList>
    </citation>
    <scope>NUCLEOTIDE SEQUENCE [LARGE SCALE GENOMIC DNA]</scope>
    <source>
        <strain evidence="1 2">DSM 2286</strain>
    </source>
</reference>
<proteinExistence type="predicted"/>